<feature type="region of interest" description="Disordered" evidence="1">
    <location>
        <begin position="24"/>
        <end position="82"/>
    </location>
</feature>
<keyword evidence="4" id="KW-1185">Reference proteome</keyword>
<dbReference type="RefSeq" id="WP_175600558.1">
    <property type="nucleotide sequence ID" value="NZ_JABWGO010000002.1"/>
</dbReference>
<dbReference type="EMBL" id="JABWGO010000002">
    <property type="protein sequence ID" value="NUW40985.1"/>
    <property type="molecule type" value="Genomic_DNA"/>
</dbReference>
<evidence type="ECO:0008006" key="5">
    <source>
        <dbReference type="Google" id="ProtNLM"/>
    </source>
</evidence>
<keyword evidence="2" id="KW-0732">Signal</keyword>
<proteinExistence type="predicted"/>
<feature type="compositionally biased region" description="Polar residues" evidence="1">
    <location>
        <begin position="60"/>
        <end position="82"/>
    </location>
</feature>
<evidence type="ECO:0000313" key="4">
    <source>
        <dbReference type="Proteomes" id="UP000546126"/>
    </source>
</evidence>
<dbReference type="AlphaFoldDB" id="A0A7Y6MBK2"/>
<evidence type="ECO:0000256" key="2">
    <source>
        <dbReference type="SAM" id="SignalP"/>
    </source>
</evidence>
<comment type="caution">
    <text evidence="3">The sequence shown here is derived from an EMBL/GenBank/DDBJ whole genome shotgun (WGS) entry which is preliminary data.</text>
</comment>
<accession>A0A7Y6MBK2</accession>
<sequence length="231" mass="24274">MRRRRWGAALLVAASVVLAGCGEAARPYTPGDGPGTGTGTPAAAASGGPSAASSADTAVTPPSTEGSGEPSASSPAIPRGTQTVRIGDTLRVRIEWPSGADPLVRLVADYYVASRRAVVTGDDGYLDNLEYDAVDIAGRWVDEFADQERTLRGVARLYNLRVASVMGKGAQVNACVDETGVRLVSTRTGKAVPRQPPWTRAPYMQGVAAHRYDGGVWRIRAFVTGEEGCTR</sequence>
<protein>
    <recommendedName>
        <fullName evidence="5">Lipoprotein</fullName>
    </recommendedName>
</protein>
<organism evidence="3 4">
    <name type="scientific">Nonomuraea rhodomycinica</name>
    <dbReference type="NCBI Taxonomy" id="1712872"/>
    <lineage>
        <taxon>Bacteria</taxon>
        <taxon>Bacillati</taxon>
        <taxon>Actinomycetota</taxon>
        <taxon>Actinomycetes</taxon>
        <taxon>Streptosporangiales</taxon>
        <taxon>Streptosporangiaceae</taxon>
        <taxon>Nonomuraea</taxon>
    </lineage>
</organism>
<dbReference type="PROSITE" id="PS51257">
    <property type="entry name" value="PROKAR_LIPOPROTEIN"/>
    <property type="match status" value="1"/>
</dbReference>
<dbReference type="Proteomes" id="UP000546126">
    <property type="component" value="Unassembled WGS sequence"/>
</dbReference>
<reference evidence="3 4" key="1">
    <citation type="submission" date="2020-06" db="EMBL/GenBank/DDBJ databases">
        <authorList>
            <person name="Chanama M."/>
        </authorList>
    </citation>
    <scope>NUCLEOTIDE SEQUENCE [LARGE SCALE GENOMIC DNA]</scope>
    <source>
        <strain evidence="3 4">TBRC6557</strain>
    </source>
</reference>
<gene>
    <name evidence="3" type="ORF">HT134_12650</name>
</gene>
<feature type="compositionally biased region" description="Low complexity" evidence="1">
    <location>
        <begin position="39"/>
        <end position="58"/>
    </location>
</feature>
<feature type="chain" id="PRO_5039443528" description="Lipoprotein" evidence="2">
    <location>
        <begin position="20"/>
        <end position="231"/>
    </location>
</feature>
<name>A0A7Y6MBK2_9ACTN</name>
<evidence type="ECO:0000256" key="1">
    <source>
        <dbReference type="SAM" id="MobiDB-lite"/>
    </source>
</evidence>
<feature type="signal peptide" evidence="2">
    <location>
        <begin position="1"/>
        <end position="19"/>
    </location>
</feature>
<evidence type="ECO:0000313" key="3">
    <source>
        <dbReference type="EMBL" id="NUW40985.1"/>
    </source>
</evidence>